<proteinExistence type="predicted"/>
<dbReference type="EMBL" id="AP023086">
    <property type="protein sequence ID" value="BCD97875.1"/>
    <property type="molecule type" value="Genomic_DNA"/>
</dbReference>
<reference evidence="2 3" key="1">
    <citation type="journal article" date="2022" name="IScience">
        <title>An ultrasensitive nanofiber-based assay for enzymatic hydrolysis and deep-sea microbial degradation of cellulose.</title>
        <authorList>
            <person name="Tsudome M."/>
            <person name="Tachioka M."/>
            <person name="Miyazaki M."/>
            <person name="Uchimura K."/>
            <person name="Tsuda M."/>
            <person name="Takaki Y."/>
            <person name="Deguchi S."/>
        </authorList>
    </citation>
    <scope>NUCLEOTIDE SEQUENCE [LARGE SCALE GENOMIC DNA]</scope>
    <source>
        <strain evidence="2 3">GE09</strain>
    </source>
</reference>
<evidence type="ECO:0000313" key="3">
    <source>
        <dbReference type="Proteomes" id="UP001320119"/>
    </source>
</evidence>
<dbReference type="Proteomes" id="UP001320119">
    <property type="component" value="Chromosome"/>
</dbReference>
<evidence type="ECO:0000259" key="1">
    <source>
        <dbReference type="Pfam" id="PF24719"/>
    </source>
</evidence>
<dbReference type="RefSeq" id="WP_236981840.1">
    <property type="nucleotide sequence ID" value="NZ_AP023086.1"/>
</dbReference>
<dbReference type="AlphaFoldDB" id="A0AAN2BKD7"/>
<sequence>MPTQKEMCIKHGAIPYPCHDNDLMNIAKETIGQLPINGLRRSASAGHCGWSIWCGAEQPTDNTHFFSELPASNIQRSLAEAYRFLALPPGYRFLIAGAYTKVWFDAALLENNSTINSANGRKQP</sequence>
<gene>
    <name evidence="2" type="ORF">MARGE09_P2076</name>
</gene>
<accession>A0AAN2BKD7</accession>
<name>A0AAN2BKD7_9GAMM</name>
<organism evidence="2 3">
    <name type="scientific">Marinagarivorans cellulosilyticus</name>
    <dbReference type="NCBI Taxonomy" id="2721545"/>
    <lineage>
        <taxon>Bacteria</taxon>
        <taxon>Pseudomonadati</taxon>
        <taxon>Pseudomonadota</taxon>
        <taxon>Gammaproteobacteria</taxon>
        <taxon>Cellvibrionales</taxon>
        <taxon>Cellvibrionaceae</taxon>
        <taxon>Marinagarivorans</taxon>
    </lineage>
</organism>
<dbReference type="KEGG" id="marq:MARGE09_P2076"/>
<evidence type="ECO:0000313" key="2">
    <source>
        <dbReference type="EMBL" id="BCD97875.1"/>
    </source>
</evidence>
<keyword evidence="3" id="KW-1185">Reference proteome</keyword>
<dbReference type="Pfam" id="PF24719">
    <property type="entry name" value="Imm33-like"/>
    <property type="match status" value="1"/>
</dbReference>
<dbReference type="InterPro" id="IPR056509">
    <property type="entry name" value="Imm33-like"/>
</dbReference>
<protein>
    <recommendedName>
        <fullName evidence="1">Imm33-like domain-containing protein</fullName>
    </recommendedName>
</protein>
<feature type="domain" description="Imm33-like" evidence="1">
    <location>
        <begin position="4"/>
        <end position="105"/>
    </location>
</feature>